<dbReference type="SUPFAM" id="SSF53474">
    <property type="entry name" value="alpha/beta-Hydrolases"/>
    <property type="match status" value="1"/>
</dbReference>
<proteinExistence type="predicted"/>
<keyword evidence="1" id="KW-0378">Hydrolase</keyword>
<evidence type="ECO:0000256" key="2">
    <source>
        <dbReference type="SAM" id="MobiDB-lite"/>
    </source>
</evidence>
<name>A0A7W4UF78_9CELL</name>
<comment type="caution">
    <text evidence="4">The sequence shown here is derived from an EMBL/GenBank/DDBJ whole genome shotgun (WGS) entry which is preliminary data.</text>
</comment>
<evidence type="ECO:0000313" key="4">
    <source>
        <dbReference type="EMBL" id="MBB2923099.1"/>
    </source>
</evidence>
<feature type="compositionally biased region" description="Basic and acidic residues" evidence="2">
    <location>
        <begin position="297"/>
        <end position="307"/>
    </location>
</feature>
<dbReference type="InterPro" id="IPR000073">
    <property type="entry name" value="AB_hydrolase_1"/>
</dbReference>
<dbReference type="InterPro" id="IPR000639">
    <property type="entry name" value="Epox_hydrolase-like"/>
</dbReference>
<reference evidence="4 5" key="1">
    <citation type="submission" date="2020-08" db="EMBL/GenBank/DDBJ databases">
        <title>The Agave Microbiome: Exploring the role of microbial communities in plant adaptations to desert environments.</title>
        <authorList>
            <person name="Partida-Martinez L.P."/>
        </authorList>
    </citation>
    <scope>NUCLEOTIDE SEQUENCE [LARGE SCALE GENOMIC DNA]</scope>
    <source>
        <strain evidence="4 5">RAS26</strain>
    </source>
</reference>
<dbReference type="RefSeq" id="WP_221196213.1">
    <property type="nucleotide sequence ID" value="NZ_JACHVX010000002.1"/>
</dbReference>
<dbReference type="InterPro" id="IPR029058">
    <property type="entry name" value="AB_hydrolase_fold"/>
</dbReference>
<dbReference type="EMBL" id="JACHVX010000002">
    <property type="protein sequence ID" value="MBB2923099.1"/>
    <property type="molecule type" value="Genomic_DNA"/>
</dbReference>
<protein>
    <submittedName>
        <fullName evidence="4">Pimeloyl-ACP methyl ester carboxylesterase</fullName>
    </submittedName>
</protein>
<dbReference type="GO" id="GO:0016787">
    <property type="term" value="F:hydrolase activity"/>
    <property type="evidence" value="ECO:0007669"/>
    <property type="project" value="UniProtKB-KW"/>
</dbReference>
<reference evidence="4 5" key="2">
    <citation type="submission" date="2020-08" db="EMBL/GenBank/DDBJ databases">
        <authorList>
            <person name="Partida-Martinez L."/>
            <person name="Huntemann M."/>
            <person name="Clum A."/>
            <person name="Wang J."/>
            <person name="Palaniappan K."/>
            <person name="Ritter S."/>
            <person name="Chen I.-M."/>
            <person name="Stamatis D."/>
            <person name="Reddy T."/>
            <person name="O'Malley R."/>
            <person name="Daum C."/>
            <person name="Shapiro N."/>
            <person name="Ivanova N."/>
            <person name="Kyrpides N."/>
            <person name="Woyke T."/>
        </authorList>
    </citation>
    <scope>NUCLEOTIDE SEQUENCE [LARGE SCALE GENOMIC DNA]</scope>
    <source>
        <strain evidence="4 5">RAS26</strain>
    </source>
</reference>
<feature type="region of interest" description="Disordered" evidence="2">
    <location>
        <begin position="278"/>
        <end position="326"/>
    </location>
</feature>
<dbReference type="PRINTS" id="PR00412">
    <property type="entry name" value="EPOXHYDRLASE"/>
</dbReference>
<dbReference type="Gene3D" id="3.40.50.1820">
    <property type="entry name" value="alpha/beta hydrolase"/>
    <property type="match status" value="1"/>
</dbReference>
<dbReference type="Pfam" id="PF00561">
    <property type="entry name" value="Abhydrolase_1"/>
    <property type="match status" value="1"/>
</dbReference>
<dbReference type="AlphaFoldDB" id="A0A7W4UF78"/>
<sequence length="326" mass="34633">METFTRDGLTFDVRDAGPADGPAVVCLHGFPQDARSFDLVVPGLVAAGFRVLAPDQRGYSPRARPPGRPAYVLRELVGDVEALLDAAGVARAHVVGHDWGGAVGWAFASRRRERTASLTVLSTAHPEAMLRALTRSTQALRSAYVGGFQLPWLPERLLLARRGAGLRRALVRGGLPAHLAAHDVDRMREPGALTAALGWYRAIPLGRAFTAGVVHVPTVLVTGERDPFFAPASVEGTRRLVRGPYEHRALPAGHWLPETRPDDVVRAVLAAARAADAQPVDTAAPGLAGGEGAGRWPVDDGPVREDAGPTIEPWANVDPGRPGPNL</sequence>
<dbReference type="PANTHER" id="PTHR43329">
    <property type="entry name" value="EPOXIDE HYDROLASE"/>
    <property type="match status" value="1"/>
</dbReference>
<organism evidence="4 5">
    <name type="scientific">Cellulomonas cellasea</name>
    <dbReference type="NCBI Taxonomy" id="43670"/>
    <lineage>
        <taxon>Bacteria</taxon>
        <taxon>Bacillati</taxon>
        <taxon>Actinomycetota</taxon>
        <taxon>Actinomycetes</taxon>
        <taxon>Micrococcales</taxon>
        <taxon>Cellulomonadaceae</taxon>
        <taxon>Cellulomonas</taxon>
    </lineage>
</organism>
<evidence type="ECO:0000313" key="5">
    <source>
        <dbReference type="Proteomes" id="UP000518206"/>
    </source>
</evidence>
<dbReference type="Proteomes" id="UP000518206">
    <property type="component" value="Unassembled WGS sequence"/>
</dbReference>
<evidence type="ECO:0000259" key="3">
    <source>
        <dbReference type="Pfam" id="PF00561"/>
    </source>
</evidence>
<accession>A0A7W4UF78</accession>
<evidence type="ECO:0000256" key="1">
    <source>
        <dbReference type="ARBA" id="ARBA00022801"/>
    </source>
</evidence>
<dbReference type="PRINTS" id="PR00111">
    <property type="entry name" value="ABHYDROLASE"/>
</dbReference>
<feature type="domain" description="AB hydrolase-1" evidence="3">
    <location>
        <begin position="22"/>
        <end position="260"/>
    </location>
</feature>
<gene>
    <name evidence="4" type="ORF">FHR80_002011</name>
</gene>